<evidence type="ECO:0000313" key="3">
    <source>
        <dbReference type="EMBL" id="KJS61495.1"/>
    </source>
</evidence>
<dbReference type="InterPro" id="IPR013320">
    <property type="entry name" value="ConA-like_dom_sf"/>
</dbReference>
<evidence type="ECO:0008006" key="5">
    <source>
        <dbReference type="Google" id="ProtNLM"/>
    </source>
</evidence>
<protein>
    <recommendedName>
        <fullName evidence="5">Peptidase A4 family protein</fullName>
    </recommendedName>
</protein>
<dbReference type="OrthoDB" id="2630173at2"/>
<dbReference type="Proteomes" id="UP000033699">
    <property type="component" value="Unassembled WGS sequence"/>
</dbReference>
<dbReference type="AlphaFoldDB" id="A0A0F2TGX4"/>
<dbReference type="GO" id="GO:0006508">
    <property type="term" value="P:proteolysis"/>
    <property type="evidence" value="ECO:0007669"/>
    <property type="project" value="InterPro"/>
</dbReference>
<reference evidence="3 4" key="1">
    <citation type="submission" date="2015-02" db="EMBL/GenBank/DDBJ databases">
        <authorList>
            <person name="Ju K.-S."/>
            <person name="Doroghazi J.R."/>
            <person name="Metcalf W."/>
        </authorList>
    </citation>
    <scope>NUCLEOTIDE SEQUENCE [LARGE SCALE GENOMIC DNA]</scope>
    <source>
        <strain evidence="3 4">ATCC 31215</strain>
    </source>
</reference>
<dbReference type="CDD" id="cd13426">
    <property type="entry name" value="Peptidase_G1"/>
    <property type="match status" value="1"/>
</dbReference>
<dbReference type="PANTHER" id="PTHR37536">
    <property type="entry name" value="PUTATIVE (AFU_ORTHOLOGUE AFUA_3G02970)-RELATED"/>
    <property type="match status" value="1"/>
</dbReference>
<dbReference type="InterPro" id="IPR006311">
    <property type="entry name" value="TAT_signal"/>
</dbReference>
<accession>A0A0F2TGX4</accession>
<dbReference type="SUPFAM" id="SSF49899">
    <property type="entry name" value="Concanavalin A-like lectins/glucanases"/>
    <property type="match status" value="1"/>
</dbReference>
<dbReference type="GO" id="GO:0070007">
    <property type="term" value="F:glutamic-type endopeptidase activity"/>
    <property type="evidence" value="ECO:0007669"/>
    <property type="project" value="InterPro"/>
</dbReference>
<organism evidence="3 4">
    <name type="scientific">Streptomyces rubellomurinus (strain ATCC 31215)</name>
    <dbReference type="NCBI Taxonomy" id="359131"/>
    <lineage>
        <taxon>Bacteria</taxon>
        <taxon>Bacillati</taxon>
        <taxon>Actinomycetota</taxon>
        <taxon>Actinomycetes</taxon>
        <taxon>Kitasatosporales</taxon>
        <taxon>Streptomycetaceae</taxon>
        <taxon>Streptomyces</taxon>
    </lineage>
</organism>
<sequence>MPRLRRHTLSVATALLALLGTGTPAVAATPEALAGAVRAPIAGHQHGGGLRNSTSSNWSGYAATGGPFTSVGADWVQPAVSCTDTDAYSAFWVGLDGDTSRTVEQIGSSADCSSGSPVYYAWYEMYPQYPTNFPDTVVPGDHLTGSVTTDGAGKFTLTLSDTTQGWTRTIDKSLKSAKLASAEVIAEAPAGLFGVLPLANFGTVAFTGATANGQSLGASNPSVIDMAKGGVTKATTSPLANGTDFAVTWQHS</sequence>
<dbReference type="InterPro" id="IPR038656">
    <property type="entry name" value="Peptidase_G1_sf"/>
</dbReference>
<name>A0A0F2TGX4_STRR3</name>
<dbReference type="RefSeq" id="WP_045696466.1">
    <property type="nucleotide sequence ID" value="NZ_JZKH01000025.1"/>
</dbReference>
<keyword evidence="4" id="KW-1185">Reference proteome</keyword>
<dbReference type="PATRIC" id="fig|359131.3.peg.3176"/>
<keyword evidence="2" id="KW-0732">Signal</keyword>
<comment type="caution">
    <text evidence="3">The sequence shown here is derived from an EMBL/GenBank/DDBJ whole genome shotgun (WGS) entry which is preliminary data.</text>
</comment>
<dbReference type="EMBL" id="JZKH01000025">
    <property type="protein sequence ID" value="KJS61495.1"/>
    <property type="molecule type" value="Genomic_DNA"/>
</dbReference>
<evidence type="ECO:0000256" key="2">
    <source>
        <dbReference type="SAM" id="SignalP"/>
    </source>
</evidence>
<feature type="signal peptide" evidence="2">
    <location>
        <begin position="1"/>
        <end position="27"/>
    </location>
</feature>
<feature type="chain" id="PRO_5002459768" description="Peptidase A4 family protein" evidence="2">
    <location>
        <begin position="28"/>
        <end position="252"/>
    </location>
</feature>
<dbReference type="PROSITE" id="PS51318">
    <property type="entry name" value="TAT"/>
    <property type="match status" value="1"/>
</dbReference>
<dbReference type="PANTHER" id="PTHR37536:SF1">
    <property type="entry name" value="ASPERGILLOPEPSIN, PUTAITVE (AFU_ORTHOLOGUE AFUA_7G01200)"/>
    <property type="match status" value="1"/>
</dbReference>
<dbReference type="Pfam" id="PF01828">
    <property type="entry name" value="Peptidase_A4"/>
    <property type="match status" value="1"/>
</dbReference>
<gene>
    <name evidence="3" type="ORF">VM95_14395</name>
</gene>
<feature type="active site" description="Proton acceptor" evidence="1">
    <location>
        <position position="187"/>
    </location>
</feature>
<evidence type="ECO:0000256" key="1">
    <source>
        <dbReference type="PIRSR" id="PIRSR600250-50"/>
    </source>
</evidence>
<evidence type="ECO:0000313" key="4">
    <source>
        <dbReference type="Proteomes" id="UP000033699"/>
    </source>
</evidence>
<proteinExistence type="predicted"/>
<dbReference type="Gene3D" id="2.60.120.700">
    <property type="entry name" value="Peptidase G1"/>
    <property type="match status" value="1"/>
</dbReference>
<dbReference type="InterPro" id="IPR000250">
    <property type="entry name" value="Peptidase_G1"/>
</dbReference>